<organism evidence="2 3">
    <name type="scientific">Rarispira pelagica</name>
    <dbReference type="NCBI Taxonomy" id="3141764"/>
    <lineage>
        <taxon>Bacteria</taxon>
        <taxon>Pseudomonadati</taxon>
        <taxon>Spirochaetota</taxon>
        <taxon>Spirochaetia</taxon>
        <taxon>Winmispirales</taxon>
        <taxon>Winmispiraceae</taxon>
        <taxon>Rarispira</taxon>
    </lineage>
</organism>
<name>A0ABU9U9H2_9SPIR</name>
<feature type="domain" description="GPI inositol-deacylase PGAP1-like alpha/beta" evidence="1">
    <location>
        <begin position="120"/>
        <end position="177"/>
    </location>
</feature>
<dbReference type="Pfam" id="PF07819">
    <property type="entry name" value="PGAP1"/>
    <property type="match status" value="1"/>
</dbReference>
<evidence type="ECO:0000313" key="2">
    <source>
        <dbReference type="EMBL" id="MEM5947314.1"/>
    </source>
</evidence>
<dbReference type="InterPro" id="IPR012908">
    <property type="entry name" value="PGAP1-ab_dom-like"/>
</dbReference>
<evidence type="ECO:0000313" key="3">
    <source>
        <dbReference type="Proteomes" id="UP001466331"/>
    </source>
</evidence>
<dbReference type="InterPro" id="IPR029058">
    <property type="entry name" value="AB_hydrolase_fold"/>
</dbReference>
<accession>A0ABU9U9H2</accession>
<dbReference type="RefSeq" id="WP_420068763.1">
    <property type="nucleotide sequence ID" value="NZ_JBCHKQ010000001.1"/>
</dbReference>
<sequence>MKKYKFWLINASVQLFSKEDSRKKLLSVFPNSEIATRKAKNHTTQNLMPDQEYFVPIPVKCLGYDLITPPSGTDEEVKTLLNNIKKQYLNVYKTSAPHEFWKQNRDVKMLTPEGKGYYRLIEEQSDKDTINILIGYSQGGLVARYLAFADKRIYKKRLISGLITISTPHYGSPVADPTNKERITDKLISIIYSLATLTPSRIPATIKYLQENIDFKDVQAFLSALMEDSKKNRDLKPVYGLVSSLNRWLSGLENNPDTAFFDLSPARFADCYSSLSLVNSTKQDIPMTSIISCNNSMDELIFSLLESKNSLIRILHPLYKYFLRHTRIMGMKLSSGIERAGIGYKELFIPYREPMSDKEKLAEKRYKNGIKEINIPAEAHDFIIPSAYQLIEKDAAEYTSIFINPYANHDSGKNPCTQAGKINIDFICYSLRQNKRLYT</sequence>
<proteinExistence type="predicted"/>
<dbReference type="SUPFAM" id="SSF53474">
    <property type="entry name" value="alpha/beta-Hydrolases"/>
    <property type="match status" value="1"/>
</dbReference>
<dbReference type="Gene3D" id="3.40.50.1820">
    <property type="entry name" value="alpha/beta hydrolase"/>
    <property type="match status" value="1"/>
</dbReference>
<comment type="caution">
    <text evidence="2">The sequence shown here is derived from an EMBL/GenBank/DDBJ whole genome shotgun (WGS) entry which is preliminary data.</text>
</comment>
<gene>
    <name evidence="2" type="ORF">WKV44_02030</name>
</gene>
<dbReference type="Proteomes" id="UP001466331">
    <property type="component" value="Unassembled WGS sequence"/>
</dbReference>
<protein>
    <recommendedName>
        <fullName evidence="1">GPI inositol-deacylase PGAP1-like alpha/beta domain-containing protein</fullName>
    </recommendedName>
</protein>
<reference evidence="2 3" key="1">
    <citation type="submission" date="2024-03" db="EMBL/GenBank/DDBJ databases">
        <title>Ignisphaera cupida sp. nov., a hyperthermophilic hydrolytic archaeon from a hot spring of Kamchatka, and proposal of Ignisphaeraceae fam. nov.</title>
        <authorList>
            <person name="Podosokorskaya O.A."/>
            <person name="Elcheninov A.G."/>
            <person name="Maltseva A.I."/>
            <person name="Zayulina K.S."/>
            <person name="Novikov A."/>
            <person name="Merkel A.Y."/>
        </authorList>
    </citation>
    <scope>NUCLEOTIDE SEQUENCE [LARGE SCALE GENOMIC DNA]</scope>
    <source>
        <strain evidence="2 3">38H-sp</strain>
    </source>
</reference>
<dbReference type="EMBL" id="JBCHKQ010000001">
    <property type="protein sequence ID" value="MEM5947314.1"/>
    <property type="molecule type" value="Genomic_DNA"/>
</dbReference>
<keyword evidence="3" id="KW-1185">Reference proteome</keyword>
<evidence type="ECO:0000259" key="1">
    <source>
        <dbReference type="Pfam" id="PF07819"/>
    </source>
</evidence>